<name>A0ABR8N947_9ACTN</name>
<keyword evidence="2" id="KW-1185">Reference proteome</keyword>
<sequence>MSRRVLAGAAALLVGFFGGMQLHQVVASPDGPQPMVRAIDPSAHRDEEVVFEDCPQAAMAPPYPVNENGMSYGSGAGIDEDDPGPDLVAAYGTNGRCGFVRASDRQQDLPRSPEEAAADMADVDPAGRDIPLYAQDGVTVIGSFHIGPGRVLTSGAPEAPRSTP</sequence>
<dbReference type="EMBL" id="JACXYZ010000001">
    <property type="protein sequence ID" value="MBD3924400.1"/>
    <property type="molecule type" value="Genomic_DNA"/>
</dbReference>
<evidence type="ECO:0000313" key="2">
    <source>
        <dbReference type="Proteomes" id="UP000618818"/>
    </source>
</evidence>
<accession>A0ABR8N947</accession>
<dbReference type="Proteomes" id="UP000618818">
    <property type="component" value="Unassembled WGS sequence"/>
</dbReference>
<evidence type="ECO:0000313" key="1">
    <source>
        <dbReference type="EMBL" id="MBD3924400.1"/>
    </source>
</evidence>
<protein>
    <submittedName>
        <fullName evidence="1">Uncharacterized protein</fullName>
    </submittedName>
</protein>
<gene>
    <name evidence="1" type="ORF">IEZ26_07210</name>
</gene>
<organism evidence="1 2">
    <name type="scientific">Nocardioides cavernae</name>
    <dbReference type="NCBI Taxonomy" id="1921566"/>
    <lineage>
        <taxon>Bacteria</taxon>
        <taxon>Bacillati</taxon>
        <taxon>Actinomycetota</taxon>
        <taxon>Actinomycetes</taxon>
        <taxon>Propionibacteriales</taxon>
        <taxon>Nocardioidaceae</taxon>
        <taxon>Nocardioides</taxon>
    </lineage>
</organism>
<comment type="caution">
    <text evidence="1">The sequence shown here is derived from an EMBL/GenBank/DDBJ whole genome shotgun (WGS) entry which is preliminary data.</text>
</comment>
<proteinExistence type="predicted"/>
<dbReference type="RefSeq" id="WP_191194177.1">
    <property type="nucleotide sequence ID" value="NZ_JACXYZ010000001.1"/>
</dbReference>
<reference evidence="1 2" key="1">
    <citation type="submission" date="2020-09" db="EMBL/GenBank/DDBJ databases">
        <title>novel species in genus Nocardioides.</title>
        <authorList>
            <person name="Zhang G."/>
        </authorList>
    </citation>
    <scope>NUCLEOTIDE SEQUENCE [LARGE SCALE GENOMIC DNA]</scope>
    <source>
        <strain evidence="1 2">KCTC 39551</strain>
    </source>
</reference>